<feature type="transmembrane region" description="Helical" evidence="1">
    <location>
        <begin position="78"/>
        <end position="99"/>
    </location>
</feature>
<evidence type="ECO:0008006" key="4">
    <source>
        <dbReference type="Google" id="ProtNLM"/>
    </source>
</evidence>
<evidence type="ECO:0000313" key="2">
    <source>
        <dbReference type="EMBL" id="MQY14070.1"/>
    </source>
</evidence>
<name>A0A7K0CKP6_9ACTN</name>
<feature type="transmembrane region" description="Helical" evidence="1">
    <location>
        <begin position="50"/>
        <end position="69"/>
    </location>
</feature>
<evidence type="ECO:0000256" key="1">
    <source>
        <dbReference type="SAM" id="Phobius"/>
    </source>
</evidence>
<keyword evidence="1" id="KW-0812">Transmembrane</keyword>
<keyword evidence="3" id="KW-1185">Reference proteome</keyword>
<gene>
    <name evidence="2" type="ORF">SRB5_42310</name>
</gene>
<keyword evidence="1" id="KW-1133">Transmembrane helix</keyword>
<feature type="transmembrane region" description="Helical" evidence="1">
    <location>
        <begin position="20"/>
        <end position="38"/>
    </location>
</feature>
<sequence>MADTERPGRDRRLTSGPGRLIVTLYGVVTVGAISRSAVQLSTNYSEAPLAYTLSAVAGLVYAVILVALVRGSEGARRLALVCCTAELLGVLAVGTWTLADADRFPDQTVWSDYGMGYLFIPLLLPVTGLLWLRRSGREIRPGSSPA</sequence>
<feature type="transmembrane region" description="Helical" evidence="1">
    <location>
        <begin position="114"/>
        <end position="132"/>
    </location>
</feature>
<keyword evidence="1" id="KW-0472">Membrane</keyword>
<comment type="caution">
    <text evidence="2">The sequence shown here is derived from an EMBL/GenBank/DDBJ whole genome shotgun (WGS) entry which is preliminary data.</text>
</comment>
<dbReference type="AlphaFoldDB" id="A0A7K0CKP6"/>
<organism evidence="2 3">
    <name type="scientific">Streptomyces smaragdinus</name>
    <dbReference type="NCBI Taxonomy" id="2585196"/>
    <lineage>
        <taxon>Bacteria</taxon>
        <taxon>Bacillati</taxon>
        <taxon>Actinomycetota</taxon>
        <taxon>Actinomycetes</taxon>
        <taxon>Kitasatosporales</taxon>
        <taxon>Streptomycetaceae</taxon>
        <taxon>Streptomyces</taxon>
    </lineage>
</organism>
<protein>
    <recommendedName>
        <fullName evidence="4">Integral membrane protein</fullName>
    </recommendedName>
</protein>
<dbReference type="Proteomes" id="UP000466345">
    <property type="component" value="Unassembled WGS sequence"/>
</dbReference>
<proteinExistence type="predicted"/>
<evidence type="ECO:0000313" key="3">
    <source>
        <dbReference type="Proteomes" id="UP000466345"/>
    </source>
</evidence>
<dbReference type="RefSeq" id="WP_323378241.1">
    <property type="nucleotide sequence ID" value="NZ_WEGJ01000017.1"/>
</dbReference>
<dbReference type="EMBL" id="WEGJ01000017">
    <property type="protein sequence ID" value="MQY14070.1"/>
    <property type="molecule type" value="Genomic_DNA"/>
</dbReference>
<reference evidence="2 3" key="1">
    <citation type="submission" date="2019-10" db="EMBL/GenBank/DDBJ databases">
        <title>Streptomyces smaragdinus sp. nov. and Streptomyces fabii sp. nov., isolated from the gut of fungus growing-termite Macrotermes natalensis.</title>
        <authorList>
            <person name="Schwitalla J."/>
            <person name="Benndorf R."/>
            <person name="Martin K."/>
            <person name="De Beer W."/>
            <person name="Kaster A.-K."/>
            <person name="Vollmers J."/>
            <person name="Poulsen M."/>
            <person name="Beemelmanns C."/>
        </authorList>
    </citation>
    <scope>NUCLEOTIDE SEQUENCE [LARGE SCALE GENOMIC DNA]</scope>
    <source>
        <strain evidence="2 3">RB5</strain>
    </source>
</reference>
<accession>A0A7K0CKP6</accession>